<accession>A0AAV9WME8</accession>
<organism evidence="1 2">
    <name type="scientific">Arthrobotrys musiformis</name>
    <dbReference type="NCBI Taxonomy" id="47236"/>
    <lineage>
        <taxon>Eukaryota</taxon>
        <taxon>Fungi</taxon>
        <taxon>Dikarya</taxon>
        <taxon>Ascomycota</taxon>
        <taxon>Pezizomycotina</taxon>
        <taxon>Orbiliomycetes</taxon>
        <taxon>Orbiliales</taxon>
        <taxon>Orbiliaceae</taxon>
        <taxon>Arthrobotrys</taxon>
    </lineage>
</organism>
<comment type="caution">
    <text evidence="1">The sequence shown here is derived from an EMBL/GenBank/DDBJ whole genome shotgun (WGS) entry which is preliminary data.</text>
</comment>
<dbReference type="EMBL" id="JAVHJL010000001">
    <property type="protein sequence ID" value="KAK6511089.1"/>
    <property type="molecule type" value="Genomic_DNA"/>
</dbReference>
<evidence type="ECO:0000313" key="1">
    <source>
        <dbReference type="EMBL" id="KAK6511089.1"/>
    </source>
</evidence>
<name>A0AAV9WME8_9PEZI</name>
<gene>
    <name evidence="1" type="ORF">TWF481_000011</name>
</gene>
<sequence length="166" mass="19129">MKTIISLAYDNNIIASPYNPHMLYQNQRRLSVNLSSLLDSNREICLGRLQTNILRIKIKRCMTHFSQPYIWLAILIFRIEKHHQQDILLEKDFGPDIPENSKRITEPSQPSGIAGHNSSFGYFPTLSSVFQLRVSFDSGTHNLASYFSQILISFSFRRKPRSAIVT</sequence>
<protein>
    <submittedName>
        <fullName evidence="1">Uncharacterized protein</fullName>
    </submittedName>
</protein>
<dbReference type="AlphaFoldDB" id="A0AAV9WME8"/>
<evidence type="ECO:0000313" key="2">
    <source>
        <dbReference type="Proteomes" id="UP001370758"/>
    </source>
</evidence>
<proteinExistence type="predicted"/>
<dbReference type="Proteomes" id="UP001370758">
    <property type="component" value="Unassembled WGS sequence"/>
</dbReference>
<reference evidence="1 2" key="1">
    <citation type="submission" date="2023-08" db="EMBL/GenBank/DDBJ databases">
        <authorList>
            <person name="Palmer J.M."/>
        </authorList>
    </citation>
    <scope>NUCLEOTIDE SEQUENCE [LARGE SCALE GENOMIC DNA]</scope>
    <source>
        <strain evidence="1 2">TWF481</strain>
    </source>
</reference>
<keyword evidence="2" id="KW-1185">Reference proteome</keyword>